<dbReference type="InterPro" id="IPR036388">
    <property type="entry name" value="WH-like_DNA-bd_sf"/>
</dbReference>
<sequence length="329" mass="35643">MLDVLGLDRGVEAVYRAMLAHPEGSVQDLCDQLGVPESTVRDALDKLADLRLLRASRDVLGEMRPVSPEVGLELLLRRQEEELLRRRQDLELGKAAAARAIAEYADLRPATRTATSERLVGLDAIQARLEGLAREMSGECLSVMPGGAQSQASLDASRPLDDAALSRGISILTLYQDSVRHDPATLAYARWTTGRGGMVRTCPTLPPRMLVFDRRVAVVPIDPADTKRGAICISEAGVVASLVALFEQTWHSAVPLGADRSKDTRTGLSTAEQELLTLLASGLTDEVAGRRLGISARSVRRQMAGLMERLDASSRFEAGLKAAQRGWLQ</sequence>
<evidence type="ECO:0000259" key="1">
    <source>
        <dbReference type="PROSITE" id="PS50043"/>
    </source>
</evidence>
<dbReference type="RefSeq" id="WP_202201664.1">
    <property type="nucleotide sequence ID" value="NZ_BAAATO010000027.1"/>
</dbReference>
<dbReference type="SUPFAM" id="SSF46785">
    <property type="entry name" value="Winged helix' DNA-binding domain"/>
    <property type="match status" value="1"/>
</dbReference>
<dbReference type="PANTHER" id="PTHR34293:SF1">
    <property type="entry name" value="HTH-TYPE TRANSCRIPTIONAL REGULATOR TRMBL2"/>
    <property type="match status" value="1"/>
</dbReference>
<proteinExistence type="predicted"/>
<dbReference type="InterPro" id="IPR036390">
    <property type="entry name" value="WH_DNA-bd_sf"/>
</dbReference>
<dbReference type="InterPro" id="IPR051797">
    <property type="entry name" value="TrmB-like"/>
</dbReference>
<gene>
    <name evidence="2" type="ORF">Sspor_58240</name>
</gene>
<accession>A0ABQ3TIM9</accession>
<dbReference type="PROSITE" id="PS50043">
    <property type="entry name" value="HTH_LUXR_2"/>
    <property type="match status" value="1"/>
</dbReference>
<organism evidence="2 3">
    <name type="scientific">Streptomyces spororaveus</name>
    <dbReference type="NCBI Taxonomy" id="284039"/>
    <lineage>
        <taxon>Bacteria</taxon>
        <taxon>Bacillati</taxon>
        <taxon>Actinomycetota</taxon>
        <taxon>Actinomycetes</taxon>
        <taxon>Kitasatosporales</taxon>
        <taxon>Streptomycetaceae</taxon>
        <taxon>Streptomyces</taxon>
    </lineage>
</organism>
<dbReference type="CDD" id="cd06170">
    <property type="entry name" value="LuxR_C_like"/>
    <property type="match status" value="1"/>
</dbReference>
<dbReference type="EMBL" id="BNED01000005">
    <property type="protein sequence ID" value="GHI80263.1"/>
    <property type="molecule type" value="Genomic_DNA"/>
</dbReference>
<feature type="domain" description="HTH luxR-type" evidence="1">
    <location>
        <begin position="261"/>
        <end position="326"/>
    </location>
</feature>
<protein>
    <submittedName>
        <fullName evidence="2">Transcriptional regulator</fullName>
    </submittedName>
</protein>
<keyword evidence="3" id="KW-1185">Reference proteome</keyword>
<dbReference type="Proteomes" id="UP000608522">
    <property type="component" value="Unassembled WGS sequence"/>
</dbReference>
<dbReference type="Pfam" id="PF00196">
    <property type="entry name" value="GerE"/>
    <property type="match status" value="1"/>
</dbReference>
<dbReference type="SMART" id="SM00421">
    <property type="entry name" value="HTH_LUXR"/>
    <property type="match status" value="1"/>
</dbReference>
<evidence type="ECO:0000313" key="2">
    <source>
        <dbReference type="EMBL" id="GHI80263.1"/>
    </source>
</evidence>
<dbReference type="SUPFAM" id="SSF46894">
    <property type="entry name" value="C-terminal effector domain of the bipartite response regulators"/>
    <property type="match status" value="1"/>
</dbReference>
<comment type="caution">
    <text evidence="2">The sequence shown here is derived from an EMBL/GenBank/DDBJ whole genome shotgun (WGS) entry which is preliminary data.</text>
</comment>
<reference evidence="3" key="1">
    <citation type="submission" date="2023-07" db="EMBL/GenBank/DDBJ databases">
        <title>Whole genome shotgun sequence of Streptomyces spororaveus NBRC 15456.</title>
        <authorList>
            <person name="Komaki H."/>
            <person name="Tamura T."/>
        </authorList>
    </citation>
    <scope>NUCLEOTIDE SEQUENCE [LARGE SCALE GENOMIC DNA]</scope>
    <source>
        <strain evidence="3">NBRC 15456</strain>
    </source>
</reference>
<name>A0ABQ3TIM9_9ACTN</name>
<evidence type="ECO:0000313" key="3">
    <source>
        <dbReference type="Proteomes" id="UP000608522"/>
    </source>
</evidence>
<dbReference type="InterPro" id="IPR016032">
    <property type="entry name" value="Sig_transdc_resp-reg_C-effctor"/>
</dbReference>
<dbReference type="Gene3D" id="1.10.10.10">
    <property type="entry name" value="Winged helix-like DNA-binding domain superfamily/Winged helix DNA-binding domain"/>
    <property type="match status" value="2"/>
</dbReference>
<dbReference type="PANTHER" id="PTHR34293">
    <property type="entry name" value="HTH-TYPE TRANSCRIPTIONAL REGULATOR TRMBL2"/>
    <property type="match status" value="1"/>
</dbReference>
<dbReference type="InterPro" id="IPR000792">
    <property type="entry name" value="Tscrpt_reg_LuxR_C"/>
</dbReference>